<dbReference type="Proteomes" id="UP000616885">
    <property type="component" value="Unassembled WGS sequence"/>
</dbReference>
<keyword evidence="2" id="KW-0812">Transmembrane</keyword>
<gene>
    <name evidence="3" type="ORF">IM811_007412</name>
</gene>
<reference evidence="3" key="1">
    <citation type="submission" date="2020-10" db="EMBL/GenBank/DDBJ databases">
        <title>High-Quality Genome Resource of Clonostachys rosea strain S41 by Oxford Nanopore Long-Read Sequencing.</title>
        <authorList>
            <person name="Wang H."/>
        </authorList>
    </citation>
    <scope>NUCLEOTIDE SEQUENCE</scope>
    <source>
        <strain evidence="3">S41</strain>
    </source>
</reference>
<feature type="region of interest" description="Disordered" evidence="1">
    <location>
        <begin position="64"/>
        <end position="106"/>
    </location>
</feature>
<proteinExistence type="predicted"/>
<dbReference type="AlphaFoldDB" id="A0A8H7NIR0"/>
<feature type="transmembrane region" description="Helical" evidence="2">
    <location>
        <begin position="12"/>
        <end position="31"/>
    </location>
</feature>
<sequence length="106" mass="11794">MTNLSKLHESWNFALSLPAGPCIIGWAPLILSIRTQRKIDDSTTCSLALILPCRRSIRKRPQRKFLTPSSHQCARLIHPRDDDPPPRSPLAVTPGPDEYAARPSTA</sequence>
<evidence type="ECO:0000256" key="1">
    <source>
        <dbReference type="SAM" id="MobiDB-lite"/>
    </source>
</evidence>
<evidence type="ECO:0000313" key="4">
    <source>
        <dbReference type="Proteomes" id="UP000616885"/>
    </source>
</evidence>
<protein>
    <submittedName>
        <fullName evidence="3">Uncharacterized protein</fullName>
    </submittedName>
</protein>
<dbReference type="EMBL" id="JADCTT010000002">
    <property type="protein sequence ID" value="KAF9756468.1"/>
    <property type="molecule type" value="Genomic_DNA"/>
</dbReference>
<evidence type="ECO:0000256" key="2">
    <source>
        <dbReference type="SAM" id="Phobius"/>
    </source>
</evidence>
<name>A0A8H7NIR0_BIOOC</name>
<accession>A0A8H7NIR0</accession>
<organism evidence="3 4">
    <name type="scientific">Bionectria ochroleuca</name>
    <name type="common">Gliocladium roseum</name>
    <dbReference type="NCBI Taxonomy" id="29856"/>
    <lineage>
        <taxon>Eukaryota</taxon>
        <taxon>Fungi</taxon>
        <taxon>Dikarya</taxon>
        <taxon>Ascomycota</taxon>
        <taxon>Pezizomycotina</taxon>
        <taxon>Sordariomycetes</taxon>
        <taxon>Hypocreomycetidae</taxon>
        <taxon>Hypocreales</taxon>
        <taxon>Bionectriaceae</taxon>
        <taxon>Clonostachys</taxon>
    </lineage>
</organism>
<keyword evidence="2" id="KW-1133">Transmembrane helix</keyword>
<evidence type="ECO:0000313" key="3">
    <source>
        <dbReference type="EMBL" id="KAF9756468.1"/>
    </source>
</evidence>
<keyword evidence="2" id="KW-0472">Membrane</keyword>
<comment type="caution">
    <text evidence="3">The sequence shown here is derived from an EMBL/GenBank/DDBJ whole genome shotgun (WGS) entry which is preliminary data.</text>
</comment>